<dbReference type="Gene3D" id="3.30.420.40">
    <property type="match status" value="2"/>
</dbReference>
<sequence length="315" mass="31088">MVAGVDIGGTSTLVVFVDEHGRVVAERGGVTPALVSGEAMVQLAVDLIAELSAETGLSPASVGIGAAGVVDPQTRRIVAASASFAGWAGYSVGAHLDRELGIPNSLVNDVNAFLLGELSFGAARGLDNVAGITLGTGVGGAIYLDGALWEGPEGAAGELGHSPSYVVPGHGEEPCTCGQSAHLESIASGRSIERRYRARAGQSAADLPVGDGAALAARARAGDGAAANVFAEAGLMIGQAAVTLAATLDLGHLVVGGGVSGAWDLIEPGIRTYLAEHPPVSGRTLVISRAELGSHAVALGAASSARALVAAPVAG</sequence>
<comment type="similarity">
    <text evidence="1">Belongs to the ROK (NagC/XylR) family.</text>
</comment>
<dbReference type="InterPro" id="IPR043129">
    <property type="entry name" value="ATPase_NBD"/>
</dbReference>
<dbReference type="PANTHER" id="PTHR18964">
    <property type="entry name" value="ROK (REPRESSOR, ORF, KINASE) FAMILY"/>
    <property type="match status" value="1"/>
</dbReference>
<dbReference type="Pfam" id="PF00480">
    <property type="entry name" value="ROK"/>
    <property type="match status" value="1"/>
</dbReference>
<dbReference type="InterPro" id="IPR000600">
    <property type="entry name" value="ROK"/>
</dbReference>
<reference evidence="2 3" key="1">
    <citation type="submission" date="2018-10" db="EMBL/GenBank/DDBJ databases">
        <authorList>
            <person name="Li J."/>
        </authorList>
    </citation>
    <scope>NUCLEOTIDE SEQUENCE [LARGE SCALE GENOMIC DNA]</scope>
    <source>
        <strain evidence="2 3">JCM 11654</strain>
    </source>
</reference>
<proteinExistence type="inferred from homology"/>
<dbReference type="InterPro" id="IPR049874">
    <property type="entry name" value="ROK_cs"/>
</dbReference>
<gene>
    <name evidence="2" type="ORF">D9V34_14380</name>
</gene>
<dbReference type="AlphaFoldDB" id="A0A3L7AL15"/>
<organism evidence="2 3">
    <name type="scientific">Mycetocola lacteus</name>
    <dbReference type="NCBI Taxonomy" id="76637"/>
    <lineage>
        <taxon>Bacteria</taxon>
        <taxon>Bacillati</taxon>
        <taxon>Actinomycetota</taxon>
        <taxon>Actinomycetes</taxon>
        <taxon>Micrococcales</taxon>
        <taxon>Microbacteriaceae</taxon>
        <taxon>Mycetocola</taxon>
    </lineage>
</organism>
<keyword evidence="3" id="KW-1185">Reference proteome</keyword>
<evidence type="ECO:0000313" key="2">
    <source>
        <dbReference type="EMBL" id="RLP80271.1"/>
    </source>
</evidence>
<dbReference type="SUPFAM" id="SSF53067">
    <property type="entry name" value="Actin-like ATPase domain"/>
    <property type="match status" value="1"/>
</dbReference>
<evidence type="ECO:0000313" key="3">
    <source>
        <dbReference type="Proteomes" id="UP000269438"/>
    </source>
</evidence>
<dbReference type="PANTHER" id="PTHR18964:SF169">
    <property type="entry name" value="N-ACETYLMANNOSAMINE KINASE"/>
    <property type="match status" value="1"/>
</dbReference>
<dbReference type="OrthoDB" id="9810372at2"/>
<evidence type="ECO:0000256" key="1">
    <source>
        <dbReference type="ARBA" id="ARBA00006479"/>
    </source>
</evidence>
<protein>
    <submittedName>
        <fullName evidence="2">ROK family protein</fullName>
    </submittedName>
</protein>
<dbReference type="EMBL" id="RCUY01000013">
    <property type="protein sequence ID" value="RLP80271.1"/>
    <property type="molecule type" value="Genomic_DNA"/>
</dbReference>
<dbReference type="Proteomes" id="UP000269438">
    <property type="component" value="Unassembled WGS sequence"/>
</dbReference>
<name>A0A3L7AL15_9MICO</name>
<comment type="caution">
    <text evidence="2">The sequence shown here is derived from an EMBL/GenBank/DDBJ whole genome shotgun (WGS) entry which is preliminary data.</text>
</comment>
<accession>A0A3L7AL15</accession>
<dbReference type="PROSITE" id="PS01125">
    <property type="entry name" value="ROK"/>
    <property type="match status" value="1"/>
</dbReference>